<gene>
    <name evidence="2" type="ORF">MICPUN_107763</name>
</gene>
<evidence type="ECO:0008006" key="4">
    <source>
        <dbReference type="Google" id="ProtNLM"/>
    </source>
</evidence>
<feature type="compositionally biased region" description="Basic and acidic residues" evidence="1">
    <location>
        <begin position="79"/>
        <end position="88"/>
    </location>
</feature>
<keyword evidence="3" id="KW-1185">Reference proteome</keyword>
<feature type="region of interest" description="Disordered" evidence="1">
    <location>
        <begin position="68"/>
        <end position="96"/>
    </location>
</feature>
<reference evidence="2 3" key="1">
    <citation type="journal article" date="2009" name="Science">
        <title>Green evolution and dynamic adaptations revealed by genomes of the marine picoeukaryotes Micromonas.</title>
        <authorList>
            <person name="Worden A.Z."/>
            <person name="Lee J.H."/>
            <person name="Mock T."/>
            <person name="Rouze P."/>
            <person name="Simmons M.P."/>
            <person name="Aerts A.L."/>
            <person name="Allen A.E."/>
            <person name="Cuvelier M.L."/>
            <person name="Derelle E."/>
            <person name="Everett M.V."/>
            <person name="Foulon E."/>
            <person name="Grimwood J."/>
            <person name="Gundlach H."/>
            <person name="Henrissat B."/>
            <person name="Napoli C."/>
            <person name="McDonald S.M."/>
            <person name="Parker M.S."/>
            <person name="Rombauts S."/>
            <person name="Salamov A."/>
            <person name="Von Dassow P."/>
            <person name="Badger J.H."/>
            <person name="Coutinho P.M."/>
            <person name="Demir E."/>
            <person name="Dubchak I."/>
            <person name="Gentemann C."/>
            <person name="Eikrem W."/>
            <person name="Gready J.E."/>
            <person name="John U."/>
            <person name="Lanier W."/>
            <person name="Lindquist E.A."/>
            <person name="Lucas S."/>
            <person name="Mayer K.F."/>
            <person name="Moreau H."/>
            <person name="Not F."/>
            <person name="Otillar R."/>
            <person name="Panaud O."/>
            <person name="Pangilinan J."/>
            <person name="Paulsen I."/>
            <person name="Piegu B."/>
            <person name="Poliakov A."/>
            <person name="Robbens S."/>
            <person name="Schmutz J."/>
            <person name="Toulza E."/>
            <person name="Wyss T."/>
            <person name="Zelensky A."/>
            <person name="Zhou K."/>
            <person name="Armbrust E.V."/>
            <person name="Bhattacharya D."/>
            <person name="Goodenough U.W."/>
            <person name="Van de Peer Y."/>
            <person name="Grigoriev I.V."/>
        </authorList>
    </citation>
    <scope>NUCLEOTIDE SEQUENCE [LARGE SCALE GENOMIC DNA]</scope>
    <source>
        <strain evidence="3">RCC299 / NOUM17</strain>
    </source>
</reference>
<dbReference type="eggNOG" id="KOG4090">
    <property type="taxonomic scope" value="Eukaryota"/>
</dbReference>
<proteinExistence type="predicted"/>
<dbReference type="EMBL" id="CP001323">
    <property type="protein sequence ID" value="ACO61293.1"/>
    <property type="molecule type" value="Genomic_DNA"/>
</dbReference>
<evidence type="ECO:0000256" key="1">
    <source>
        <dbReference type="SAM" id="MobiDB-lite"/>
    </source>
</evidence>
<dbReference type="GO" id="GO:0007005">
    <property type="term" value="P:mitochondrion organization"/>
    <property type="evidence" value="ECO:0007669"/>
    <property type="project" value="InterPro"/>
</dbReference>
<protein>
    <recommendedName>
        <fullName evidence="4">CHCH domain-containing protein</fullName>
    </recommendedName>
</protein>
<feature type="region of interest" description="Disordered" evidence="1">
    <location>
        <begin position="1"/>
        <end position="45"/>
    </location>
</feature>
<dbReference type="OrthoDB" id="1106148at2759"/>
<dbReference type="PANTHER" id="PTHR13523:SF2">
    <property type="entry name" value="COILED-COIL-HELIX-COILED-COIL-HELIX DOMAIN CONTAINING 2, ISOFORM A-RELATED"/>
    <property type="match status" value="1"/>
</dbReference>
<sequence>MGRRRGGGGGFGGGRARAPPPRPATYSNAPPPAQQTQGGGGSVMGGLAGMVAQGAAWGTGTSIARAAVGSMMGGGGGHEAARPAEEPRQAAPSSNPCVNQMKLFSDCINENSGEIAKCQIYLDMVQACKRGELA</sequence>
<evidence type="ECO:0000313" key="3">
    <source>
        <dbReference type="Proteomes" id="UP000002009"/>
    </source>
</evidence>
<accession>C1E0G1</accession>
<dbReference type="InParanoid" id="C1E0G1"/>
<dbReference type="AlphaFoldDB" id="C1E0G1"/>
<dbReference type="GO" id="GO:0005739">
    <property type="term" value="C:mitochondrion"/>
    <property type="evidence" value="ECO:0007669"/>
    <property type="project" value="TreeGrafter"/>
</dbReference>
<name>C1E0G1_MICCC</name>
<dbReference type="SUPFAM" id="SSF47072">
    <property type="entry name" value="Cysteine alpha-hairpin motif"/>
    <property type="match status" value="1"/>
</dbReference>
<dbReference type="InterPro" id="IPR055304">
    <property type="entry name" value="CHCHD2/10-like"/>
</dbReference>
<dbReference type="KEGG" id="mis:MICPUN_107763"/>
<dbReference type="OMA" id="CQFYLDQ"/>
<dbReference type="STRING" id="296587.C1E0G1"/>
<dbReference type="PANTHER" id="PTHR13523">
    <property type="entry name" value="COILED-COIL-HELIX-COILED-COIL-HELIX DOMAIN CONTAINING 2/NUR77"/>
    <property type="match status" value="1"/>
</dbReference>
<dbReference type="GO" id="GO:0005634">
    <property type="term" value="C:nucleus"/>
    <property type="evidence" value="ECO:0007669"/>
    <property type="project" value="TreeGrafter"/>
</dbReference>
<feature type="compositionally biased region" description="Pro residues" evidence="1">
    <location>
        <begin position="18"/>
        <end position="33"/>
    </location>
</feature>
<evidence type="ECO:0000313" key="2">
    <source>
        <dbReference type="EMBL" id="ACO61293.1"/>
    </source>
</evidence>
<dbReference type="RefSeq" id="XP_002500035.1">
    <property type="nucleotide sequence ID" value="XM_002499989.1"/>
</dbReference>
<dbReference type="Proteomes" id="UP000002009">
    <property type="component" value="Chromosome 2"/>
</dbReference>
<dbReference type="InterPro" id="IPR009069">
    <property type="entry name" value="Cys_alpha_HP_mot_SF"/>
</dbReference>
<dbReference type="GeneID" id="8240751"/>
<organism evidence="2 3">
    <name type="scientific">Micromonas commoda (strain RCC299 / NOUM17 / CCMP2709)</name>
    <name type="common">Picoplanktonic green alga</name>
    <dbReference type="NCBI Taxonomy" id="296587"/>
    <lineage>
        <taxon>Eukaryota</taxon>
        <taxon>Viridiplantae</taxon>
        <taxon>Chlorophyta</taxon>
        <taxon>Mamiellophyceae</taxon>
        <taxon>Mamiellales</taxon>
        <taxon>Mamiellaceae</taxon>
        <taxon>Micromonas</taxon>
    </lineage>
</organism>